<evidence type="ECO:0000313" key="2">
    <source>
        <dbReference type="Proteomes" id="UP000284908"/>
    </source>
</evidence>
<name>A0A419NBU1_9GAMM</name>
<comment type="caution">
    <text evidence="1">The sequence shown here is derived from an EMBL/GenBank/DDBJ whole genome shotgun (WGS) entry which is preliminary data.</text>
</comment>
<dbReference type="OrthoDB" id="6496884at2"/>
<accession>A0A419NBU1</accession>
<protein>
    <submittedName>
        <fullName evidence="1">Uncharacterized protein</fullName>
    </submittedName>
</protein>
<dbReference type="EMBL" id="RAHH01000006">
    <property type="protein sequence ID" value="RJT45674.1"/>
    <property type="molecule type" value="Genomic_DNA"/>
</dbReference>
<reference evidence="1 2" key="1">
    <citation type="submission" date="2018-09" db="EMBL/GenBank/DDBJ databases">
        <authorList>
            <person name="Le Fleche-Mateos A."/>
        </authorList>
    </citation>
    <scope>NUCLEOTIDE SEQUENCE [LARGE SCALE GENOMIC DNA]</scope>
    <source>
        <strain evidence="1 2">DSM 27399</strain>
    </source>
</reference>
<evidence type="ECO:0000313" key="1">
    <source>
        <dbReference type="EMBL" id="RJT45674.1"/>
    </source>
</evidence>
<organism evidence="1 2">
    <name type="scientific">Rahnella woolbedingensis</name>
    <dbReference type="NCBI Taxonomy" id="1510574"/>
    <lineage>
        <taxon>Bacteria</taxon>
        <taxon>Pseudomonadati</taxon>
        <taxon>Pseudomonadota</taxon>
        <taxon>Gammaproteobacteria</taxon>
        <taxon>Enterobacterales</taxon>
        <taxon>Yersiniaceae</taxon>
        <taxon>Rahnella</taxon>
    </lineage>
</organism>
<proteinExistence type="predicted"/>
<dbReference type="RefSeq" id="WP_120131915.1">
    <property type="nucleotide sequence ID" value="NZ_RAHH01000006.1"/>
</dbReference>
<gene>
    <name evidence="1" type="ORF">D6C13_06000</name>
</gene>
<sequence length="60" mass="6946">MSRLNVEIIHPQNADVNNILTAIERKYARKPATPETIAEMEREAARLIRRLITTKVTFIK</sequence>
<keyword evidence="2" id="KW-1185">Reference proteome</keyword>
<dbReference type="Proteomes" id="UP000284908">
    <property type="component" value="Unassembled WGS sequence"/>
</dbReference>
<dbReference type="AlphaFoldDB" id="A0A419NBU1"/>